<dbReference type="EMBL" id="JANAVB010020805">
    <property type="protein sequence ID" value="KAJ6826553.1"/>
    <property type="molecule type" value="Genomic_DNA"/>
</dbReference>
<keyword evidence="9" id="KW-1185">Reference proteome</keyword>
<evidence type="ECO:0000256" key="7">
    <source>
        <dbReference type="ARBA" id="ARBA00023136"/>
    </source>
</evidence>
<keyword evidence="4" id="KW-0813">Transport</keyword>
<evidence type="ECO:0000313" key="9">
    <source>
        <dbReference type="Proteomes" id="UP001140949"/>
    </source>
</evidence>
<dbReference type="AlphaFoldDB" id="A0AAX6GDK6"/>
<evidence type="ECO:0000256" key="6">
    <source>
        <dbReference type="ARBA" id="ARBA00023034"/>
    </source>
</evidence>
<dbReference type="InterPro" id="IPR033370">
    <property type="entry name" value="COG1"/>
</dbReference>
<dbReference type="GO" id="GO:0017119">
    <property type="term" value="C:Golgi transport complex"/>
    <property type="evidence" value="ECO:0007669"/>
    <property type="project" value="InterPro"/>
</dbReference>
<evidence type="ECO:0000313" key="8">
    <source>
        <dbReference type="EMBL" id="KAJ6826553.1"/>
    </source>
</evidence>
<keyword evidence="7" id="KW-0472">Membrane</keyword>
<reference evidence="8" key="2">
    <citation type="submission" date="2023-04" db="EMBL/GenBank/DDBJ databases">
        <authorList>
            <person name="Bruccoleri R.E."/>
            <person name="Oakeley E.J."/>
            <person name="Faust A.-M."/>
            <person name="Dessus-Babus S."/>
            <person name="Altorfer M."/>
            <person name="Burckhardt D."/>
            <person name="Oertli M."/>
            <person name="Naumann U."/>
            <person name="Petersen F."/>
            <person name="Wong J."/>
        </authorList>
    </citation>
    <scope>NUCLEOTIDE SEQUENCE</scope>
    <source>
        <strain evidence="8">GSM-AAB239-AS_SAM_17_03QT</strain>
        <tissue evidence="8">Leaf</tissue>
    </source>
</reference>
<dbReference type="GO" id="GO:0000139">
    <property type="term" value="C:Golgi membrane"/>
    <property type="evidence" value="ECO:0007669"/>
    <property type="project" value="UniProtKB-SubCell"/>
</dbReference>
<dbReference type="PANTHER" id="PTHR31658">
    <property type="entry name" value="CONSERVED OLIGOMERIC GOLGI COMPLEX SUBUNIT 1"/>
    <property type="match status" value="1"/>
</dbReference>
<evidence type="ECO:0000256" key="4">
    <source>
        <dbReference type="ARBA" id="ARBA00022448"/>
    </source>
</evidence>
<comment type="caution">
    <text evidence="8">The sequence shown here is derived from an EMBL/GenBank/DDBJ whole genome shotgun (WGS) entry which is preliminary data.</text>
</comment>
<comment type="subcellular location">
    <subcellularLocation>
        <location evidence="1">Golgi apparatus membrane</location>
        <topology evidence="1">Peripheral membrane protein</topology>
    </subcellularLocation>
</comment>
<reference evidence="8" key="1">
    <citation type="journal article" date="2023" name="GigaByte">
        <title>Genome assembly of the bearded iris, Iris pallida Lam.</title>
        <authorList>
            <person name="Bruccoleri R.E."/>
            <person name="Oakeley E.J."/>
            <person name="Faust A.M.E."/>
            <person name="Altorfer M."/>
            <person name="Dessus-Babus S."/>
            <person name="Burckhardt D."/>
            <person name="Oertli M."/>
            <person name="Naumann U."/>
            <person name="Petersen F."/>
            <person name="Wong J."/>
        </authorList>
    </citation>
    <scope>NUCLEOTIDE SEQUENCE</scope>
    <source>
        <strain evidence="8">GSM-AAB239-AS_SAM_17_03QT</strain>
    </source>
</reference>
<name>A0AAX6GDK6_IRIPA</name>
<evidence type="ECO:0000256" key="2">
    <source>
        <dbReference type="ARBA" id="ARBA00006653"/>
    </source>
</evidence>
<accession>A0AAX6GDK6</accession>
<keyword evidence="6" id="KW-0333">Golgi apparatus</keyword>
<keyword evidence="5" id="KW-0653">Protein transport</keyword>
<organism evidence="8 9">
    <name type="scientific">Iris pallida</name>
    <name type="common">Sweet iris</name>
    <dbReference type="NCBI Taxonomy" id="29817"/>
    <lineage>
        <taxon>Eukaryota</taxon>
        <taxon>Viridiplantae</taxon>
        <taxon>Streptophyta</taxon>
        <taxon>Embryophyta</taxon>
        <taxon>Tracheophyta</taxon>
        <taxon>Spermatophyta</taxon>
        <taxon>Magnoliopsida</taxon>
        <taxon>Liliopsida</taxon>
        <taxon>Asparagales</taxon>
        <taxon>Iridaceae</taxon>
        <taxon>Iridoideae</taxon>
        <taxon>Irideae</taxon>
        <taxon>Iris</taxon>
    </lineage>
</organism>
<comment type="similarity">
    <text evidence="2">Belongs to the COG1 family.</text>
</comment>
<dbReference type="GO" id="GO:0015031">
    <property type="term" value="P:protein transport"/>
    <property type="evidence" value="ECO:0007669"/>
    <property type="project" value="UniProtKB-KW"/>
</dbReference>
<evidence type="ECO:0000256" key="1">
    <source>
        <dbReference type="ARBA" id="ARBA00004395"/>
    </source>
</evidence>
<dbReference type="Proteomes" id="UP001140949">
    <property type="component" value="Unassembled WGS sequence"/>
</dbReference>
<evidence type="ECO:0000256" key="3">
    <source>
        <dbReference type="ARBA" id="ARBA00020978"/>
    </source>
</evidence>
<sequence length="234" mass="26225">MRNSCTSISSNLSAIESAIQTLDPQQNPNPNSSSSSRSKIYGLACRVKYLVDTPENIWGTLEESMLLEPPEVFPRQAVHDIVVAGSETDIIHRFPLLKHQWQIVESFRSQISQKSRERLADRGLGARSYADALAAAATVDDLSPAQVLLLLLDSRRSWISQRLSDLDSAVFCDVVRMIRTSLGQVGEMFLLALNEMPLFYKWCSDRRQGAIVRWDSQPTRRCGSGSRIGRSWSP</sequence>
<dbReference type="GO" id="GO:0006891">
    <property type="term" value="P:intra-Golgi vesicle-mediated transport"/>
    <property type="evidence" value="ECO:0007669"/>
    <property type="project" value="InterPro"/>
</dbReference>
<dbReference type="PANTHER" id="PTHR31658:SF0">
    <property type="entry name" value="CONSERVED OLIGOMERIC GOLGI COMPLEX SUBUNIT 1"/>
    <property type="match status" value="1"/>
</dbReference>
<evidence type="ECO:0000256" key="5">
    <source>
        <dbReference type="ARBA" id="ARBA00022927"/>
    </source>
</evidence>
<gene>
    <name evidence="8" type="ORF">M6B38_372140</name>
</gene>
<proteinExistence type="inferred from homology"/>
<protein>
    <recommendedName>
        <fullName evidence="3">Conserved oligomeric Golgi complex subunit 1</fullName>
    </recommendedName>
</protein>